<evidence type="ECO:0000256" key="7">
    <source>
        <dbReference type="SAM" id="MobiDB-lite"/>
    </source>
</evidence>
<evidence type="ECO:0000256" key="1">
    <source>
        <dbReference type="ARBA" id="ARBA00004141"/>
    </source>
</evidence>
<feature type="compositionally biased region" description="Gly residues" evidence="7">
    <location>
        <begin position="243"/>
        <end position="253"/>
    </location>
</feature>
<dbReference type="PANTHER" id="PTHR30177">
    <property type="entry name" value="GLYCINE BETAINE/L-PROLINE TRANSPORT SYSTEM PERMEASE PROTEIN PROW"/>
    <property type="match status" value="1"/>
</dbReference>
<keyword evidence="5 6" id="KW-0472">Membrane</keyword>
<feature type="compositionally biased region" description="Low complexity" evidence="7">
    <location>
        <begin position="285"/>
        <end position="299"/>
    </location>
</feature>
<feature type="transmembrane region" description="Helical" evidence="6">
    <location>
        <begin position="104"/>
        <end position="126"/>
    </location>
</feature>
<keyword evidence="2 6" id="KW-0813">Transport</keyword>
<keyword evidence="4 6" id="KW-1133">Transmembrane helix</keyword>
<feature type="domain" description="ABC transmembrane type-1" evidence="8">
    <location>
        <begin position="44"/>
        <end position="223"/>
    </location>
</feature>
<comment type="similarity">
    <text evidence="6">Belongs to the binding-protein-dependent transport system permease family.</text>
</comment>
<feature type="region of interest" description="Disordered" evidence="7">
    <location>
        <begin position="237"/>
        <end position="299"/>
    </location>
</feature>
<dbReference type="CDD" id="cd06261">
    <property type="entry name" value="TM_PBP2"/>
    <property type="match status" value="1"/>
</dbReference>
<dbReference type="Pfam" id="PF00528">
    <property type="entry name" value="BPD_transp_1"/>
    <property type="match status" value="1"/>
</dbReference>
<protein>
    <submittedName>
        <fullName evidence="9">ABC transporter permease</fullName>
    </submittedName>
</protein>
<reference evidence="9" key="1">
    <citation type="submission" date="2022-03" db="EMBL/GenBank/DDBJ databases">
        <authorList>
            <person name="Santos J.D.N."/>
            <person name="Kallscheuer N."/>
            <person name="Jogler C."/>
            <person name="Lage O.M."/>
        </authorList>
    </citation>
    <scope>NUCLEOTIDE SEQUENCE</scope>
    <source>
        <strain evidence="9">M600PL45_2</strain>
    </source>
</reference>
<dbReference type="PROSITE" id="PS50928">
    <property type="entry name" value="ABC_TM1"/>
    <property type="match status" value="1"/>
</dbReference>
<dbReference type="PANTHER" id="PTHR30177:SF4">
    <property type="entry name" value="OSMOPROTECTANT IMPORT PERMEASE PROTEIN OSMW"/>
    <property type="match status" value="1"/>
</dbReference>
<evidence type="ECO:0000313" key="10">
    <source>
        <dbReference type="Proteomes" id="UP001166784"/>
    </source>
</evidence>
<gene>
    <name evidence="9" type="ORF">MMA15_15955</name>
</gene>
<keyword evidence="3 6" id="KW-0812">Transmembrane</keyword>
<dbReference type="RefSeq" id="WP_241063222.1">
    <property type="nucleotide sequence ID" value="NZ_JAKWJU010000002.1"/>
</dbReference>
<comment type="subcellular location">
    <subcellularLocation>
        <location evidence="6">Cell membrane</location>
        <topology evidence="6">Multi-pass membrane protein</topology>
    </subcellularLocation>
    <subcellularLocation>
        <location evidence="1">Membrane</location>
        <topology evidence="1">Multi-pass membrane protein</topology>
    </subcellularLocation>
</comment>
<dbReference type="InterPro" id="IPR000515">
    <property type="entry name" value="MetI-like"/>
</dbReference>
<dbReference type="InterPro" id="IPR035906">
    <property type="entry name" value="MetI-like_sf"/>
</dbReference>
<keyword evidence="10" id="KW-1185">Reference proteome</keyword>
<evidence type="ECO:0000313" key="9">
    <source>
        <dbReference type="EMBL" id="MCH6161826.1"/>
    </source>
</evidence>
<name>A0ABS9T0J9_9ACTN</name>
<feature type="transmembrane region" description="Helical" evidence="6">
    <location>
        <begin position="173"/>
        <end position="193"/>
    </location>
</feature>
<dbReference type="SUPFAM" id="SSF161098">
    <property type="entry name" value="MetI-like"/>
    <property type="match status" value="1"/>
</dbReference>
<evidence type="ECO:0000256" key="5">
    <source>
        <dbReference type="ARBA" id="ARBA00023136"/>
    </source>
</evidence>
<evidence type="ECO:0000256" key="6">
    <source>
        <dbReference type="RuleBase" id="RU363032"/>
    </source>
</evidence>
<feature type="transmembrane region" description="Helical" evidence="6">
    <location>
        <begin position="205"/>
        <end position="226"/>
    </location>
</feature>
<dbReference type="Gene3D" id="1.10.3720.10">
    <property type="entry name" value="MetI-like"/>
    <property type="match status" value="1"/>
</dbReference>
<organism evidence="9 10">
    <name type="scientific">Streptomyces marispadix</name>
    <dbReference type="NCBI Taxonomy" id="2922868"/>
    <lineage>
        <taxon>Bacteria</taxon>
        <taxon>Bacillati</taxon>
        <taxon>Actinomycetota</taxon>
        <taxon>Actinomycetes</taxon>
        <taxon>Kitasatosporales</taxon>
        <taxon>Streptomycetaceae</taxon>
        <taxon>Streptomyces</taxon>
    </lineage>
</organism>
<feature type="transmembrane region" description="Helical" evidence="6">
    <location>
        <begin position="47"/>
        <end position="67"/>
    </location>
</feature>
<sequence length="299" mass="30442">MSGAGQLAALAGPLAKPGGDCLAANDWICAEYVRSRGQELTDATVEHVWITVVSVLLALLVAFPLALAARRWQRAYGPVLGLTTVLYTVPSLAMYALLLPLFGVGAAVVVTGLVLYSLTVLVRNILAGLESVPDEAREAARGMGYGPYRLLFGVELPLALPALMAGVRIATVSAVALTTVGAIVGFGGLGNLIYDGMDSFFRAQVLTASVICVLLAVLADVLLLGLQRLLTPWVPSGRRGRGRGQGSGSGSRYGFGRARKGGAGEADAADCIDGTGVGSGGAGPGSRAPGEPEPAGKGA</sequence>
<comment type="caution">
    <text evidence="9">The sequence shown here is derived from an EMBL/GenBank/DDBJ whole genome shotgun (WGS) entry which is preliminary data.</text>
</comment>
<evidence type="ECO:0000259" key="8">
    <source>
        <dbReference type="PROSITE" id="PS50928"/>
    </source>
</evidence>
<feature type="compositionally biased region" description="Gly residues" evidence="7">
    <location>
        <begin position="275"/>
        <end position="284"/>
    </location>
</feature>
<evidence type="ECO:0000256" key="3">
    <source>
        <dbReference type="ARBA" id="ARBA00022692"/>
    </source>
</evidence>
<reference evidence="9" key="2">
    <citation type="journal article" date="2023" name="Int. J. Syst. Evol. Microbiol.">
        <title>Streptomyces marispadix sp. nov., isolated from marine beach sediment of the Northern Coast of Portugal.</title>
        <authorList>
            <person name="dos Santos J.D.N."/>
            <person name="Vitorino I.R."/>
            <person name="Kallscheuer N."/>
            <person name="Srivastava A."/>
            <person name="Krautwurst S."/>
            <person name="Marz M."/>
            <person name="Jogler C."/>
            <person name="Lobo Da Cunha A."/>
            <person name="Catita J."/>
            <person name="Goncalves H."/>
            <person name="Gonzalez I."/>
            <person name="Reyes F."/>
            <person name="Lage O.M."/>
        </authorList>
    </citation>
    <scope>NUCLEOTIDE SEQUENCE</scope>
    <source>
        <strain evidence="9">M600PL45_2</strain>
    </source>
</reference>
<accession>A0ABS9T0J9</accession>
<feature type="transmembrane region" description="Helical" evidence="6">
    <location>
        <begin position="79"/>
        <end position="98"/>
    </location>
</feature>
<evidence type="ECO:0000256" key="2">
    <source>
        <dbReference type="ARBA" id="ARBA00022448"/>
    </source>
</evidence>
<dbReference type="InterPro" id="IPR051204">
    <property type="entry name" value="ABC_transp_perm/SBD"/>
</dbReference>
<proteinExistence type="inferred from homology"/>
<evidence type="ECO:0000256" key="4">
    <source>
        <dbReference type="ARBA" id="ARBA00022989"/>
    </source>
</evidence>
<dbReference type="EMBL" id="JAKWJU010000002">
    <property type="protein sequence ID" value="MCH6161826.1"/>
    <property type="molecule type" value="Genomic_DNA"/>
</dbReference>
<dbReference type="Proteomes" id="UP001166784">
    <property type="component" value="Unassembled WGS sequence"/>
</dbReference>